<organism evidence="2 3">
    <name type="scientific">Allotamlana fucoidanivorans</name>
    <dbReference type="NCBI Taxonomy" id="2583814"/>
    <lineage>
        <taxon>Bacteria</taxon>
        <taxon>Pseudomonadati</taxon>
        <taxon>Bacteroidota</taxon>
        <taxon>Flavobacteriia</taxon>
        <taxon>Flavobacteriales</taxon>
        <taxon>Flavobacteriaceae</taxon>
        <taxon>Allotamlana</taxon>
    </lineage>
</organism>
<keyword evidence="3" id="KW-1185">Reference proteome</keyword>
<evidence type="ECO:0000313" key="2">
    <source>
        <dbReference type="EMBL" id="TNJ46513.1"/>
    </source>
</evidence>
<accession>A0A5C4SSK1</accession>
<sequence>MKNLAYILIGFAIGAILTYYFCPRTVDTEEVVITKPKGVITVEEATALSNNWTKYRKKAVDSAAAKQGRSVDDRSVDWSLTDVEDYLNYAKQESKILGFDMTGIRIYLGVYGKNAGQSKQDLTTMFIVPTGKKSLSEANSVNLNIQGDKTIPVGPLNEGGGGQGGYPQ</sequence>
<proteinExistence type="predicted"/>
<dbReference type="RefSeq" id="WP_139694884.1">
    <property type="nucleotide sequence ID" value="NZ_CP074074.1"/>
</dbReference>
<comment type="caution">
    <text evidence="2">The sequence shown here is derived from an EMBL/GenBank/DDBJ whole genome shotgun (WGS) entry which is preliminary data.</text>
</comment>
<name>A0A5C4SSK1_9FLAO</name>
<keyword evidence="1" id="KW-0812">Transmembrane</keyword>
<evidence type="ECO:0000256" key="1">
    <source>
        <dbReference type="SAM" id="Phobius"/>
    </source>
</evidence>
<dbReference type="AlphaFoldDB" id="A0A5C4SSK1"/>
<protein>
    <submittedName>
        <fullName evidence="2">Uncharacterized protein</fullName>
    </submittedName>
</protein>
<keyword evidence="1" id="KW-1133">Transmembrane helix</keyword>
<dbReference type="Proteomes" id="UP000308713">
    <property type="component" value="Unassembled WGS sequence"/>
</dbReference>
<evidence type="ECO:0000313" key="3">
    <source>
        <dbReference type="Proteomes" id="UP000308713"/>
    </source>
</evidence>
<feature type="transmembrane region" description="Helical" evidence="1">
    <location>
        <begin position="6"/>
        <end position="22"/>
    </location>
</feature>
<keyword evidence="1" id="KW-0472">Membrane</keyword>
<gene>
    <name evidence="2" type="ORF">FGF67_02475</name>
</gene>
<dbReference type="OrthoDB" id="1440507at2"/>
<dbReference type="EMBL" id="VDCS01000002">
    <property type="protein sequence ID" value="TNJ46513.1"/>
    <property type="molecule type" value="Genomic_DNA"/>
</dbReference>
<reference evidence="2 3" key="1">
    <citation type="submission" date="2019-05" db="EMBL/GenBank/DDBJ databases">
        <title>Tamlana fucoidanivorans sp. nov., isolated from the surface of algae collected from Fujian province in China.</title>
        <authorList>
            <person name="Li J."/>
        </authorList>
    </citation>
    <scope>NUCLEOTIDE SEQUENCE [LARGE SCALE GENOMIC DNA]</scope>
    <source>
        <strain evidence="2 3">CW2-9</strain>
    </source>
</reference>